<dbReference type="AlphaFoldDB" id="A0A2I2G7P1"/>
<dbReference type="RefSeq" id="XP_024704190.1">
    <property type="nucleotide sequence ID" value="XM_024853234.1"/>
</dbReference>
<reference evidence="2 3" key="1">
    <citation type="submission" date="2016-12" db="EMBL/GenBank/DDBJ databases">
        <title>The genomes of Aspergillus section Nigri reveals drivers in fungal speciation.</title>
        <authorList>
            <consortium name="DOE Joint Genome Institute"/>
            <person name="Vesth T.C."/>
            <person name="Nybo J."/>
            <person name="Theobald S."/>
            <person name="Brandl J."/>
            <person name="Frisvad J.C."/>
            <person name="Nielsen K.F."/>
            <person name="Lyhne E.K."/>
            <person name="Kogle M.E."/>
            <person name="Kuo A."/>
            <person name="Riley R."/>
            <person name="Clum A."/>
            <person name="Nolan M."/>
            <person name="Lipzen A."/>
            <person name="Salamov A."/>
            <person name="Henrissat B."/>
            <person name="Wiebenga A."/>
            <person name="De Vries R.P."/>
            <person name="Grigoriev I.V."/>
            <person name="Mortensen U.H."/>
            <person name="Andersen M.R."/>
            <person name="Baker S.E."/>
        </authorList>
    </citation>
    <scope>NUCLEOTIDE SEQUENCE [LARGE SCALE GENOMIC DNA]</scope>
    <source>
        <strain evidence="2 3">IBT 23096</strain>
    </source>
</reference>
<accession>A0A2I2G7P1</accession>
<protein>
    <submittedName>
        <fullName evidence="2">Uncharacterized protein</fullName>
    </submittedName>
</protein>
<evidence type="ECO:0000313" key="3">
    <source>
        <dbReference type="Proteomes" id="UP000234275"/>
    </source>
</evidence>
<gene>
    <name evidence="2" type="ORF">P170DRAFT_475218</name>
</gene>
<feature type="compositionally biased region" description="Pro residues" evidence="1">
    <location>
        <begin position="51"/>
        <end position="67"/>
    </location>
</feature>
<sequence>MPKNRKHQKFSNEMSRRGNMAEGRMDPRHRIYAPMVSRAADRFPRDGVLPGLPPLPPPHVWPGPPPYRSSHESPVQYPPAMPQHSDSPAGYGPGLPSHPSSEMNMRVMPANVPHAYFQQRNDNRNLQHRLFNEHYRYAGPQQTYAPPDINNHVAGFSSHARIVPNGVHQANERSFGKFQLRGDAPEFVPRYKSDDESFVHKFDQFDSSDSSLKVEELDLRSDEDKKKSPAERVAWLVVSSTR</sequence>
<dbReference type="EMBL" id="MSFO01000004">
    <property type="protein sequence ID" value="PLB48888.1"/>
    <property type="molecule type" value="Genomic_DNA"/>
</dbReference>
<dbReference type="OrthoDB" id="4496569at2759"/>
<keyword evidence="3" id="KW-1185">Reference proteome</keyword>
<name>A0A2I2G7P1_9EURO</name>
<evidence type="ECO:0000313" key="2">
    <source>
        <dbReference type="EMBL" id="PLB48888.1"/>
    </source>
</evidence>
<proteinExistence type="predicted"/>
<organism evidence="2 3">
    <name type="scientific">Aspergillus steynii IBT 23096</name>
    <dbReference type="NCBI Taxonomy" id="1392250"/>
    <lineage>
        <taxon>Eukaryota</taxon>
        <taxon>Fungi</taxon>
        <taxon>Dikarya</taxon>
        <taxon>Ascomycota</taxon>
        <taxon>Pezizomycotina</taxon>
        <taxon>Eurotiomycetes</taxon>
        <taxon>Eurotiomycetidae</taxon>
        <taxon>Eurotiales</taxon>
        <taxon>Aspergillaceae</taxon>
        <taxon>Aspergillus</taxon>
        <taxon>Aspergillus subgen. Circumdati</taxon>
    </lineage>
</organism>
<comment type="caution">
    <text evidence="2">The sequence shown here is derived from an EMBL/GenBank/DDBJ whole genome shotgun (WGS) entry which is preliminary data.</text>
</comment>
<dbReference type="VEuPathDB" id="FungiDB:P170DRAFT_475218"/>
<dbReference type="GeneID" id="36560932"/>
<feature type="region of interest" description="Disordered" evidence="1">
    <location>
        <begin position="1"/>
        <end position="28"/>
    </location>
</feature>
<feature type="region of interest" description="Disordered" evidence="1">
    <location>
        <begin position="43"/>
        <end position="101"/>
    </location>
</feature>
<dbReference type="Proteomes" id="UP000234275">
    <property type="component" value="Unassembled WGS sequence"/>
</dbReference>
<evidence type="ECO:0000256" key="1">
    <source>
        <dbReference type="SAM" id="MobiDB-lite"/>
    </source>
</evidence>